<evidence type="ECO:0000259" key="4">
    <source>
        <dbReference type="SMART" id="SM00856"/>
    </source>
</evidence>
<proteinExistence type="inferred from homology"/>
<organism evidence="5">
    <name type="scientific">Sesamum angustifolium</name>
    <dbReference type="NCBI Taxonomy" id="2727405"/>
    <lineage>
        <taxon>Eukaryota</taxon>
        <taxon>Viridiplantae</taxon>
        <taxon>Streptophyta</taxon>
        <taxon>Embryophyta</taxon>
        <taxon>Tracheophyta</taxon>
        <taxon>Spermatophyta</taxon>
        <taxon>Magnoliopsida</taxon>
        <taxon>eudicotyledons</taxon>
        <taxon>Gunneridae</taxon>
        <taxon>Pentapetalae</taxon>
        <taxon>asterids</taxon>
        <taxon>lamiids</taxon>
        <taxon>Lamiales</taxon>
        <taxon>Pedaliaceae</taxon>
        <taxon>Sesamum</taxon>
    </lineage>
</organism>
<dbReference type="InterPro" id="IPR052421">
    <property type="entry name" value="PCW_Enzyme_Inhibitor"/>
</dbReference>
<dbReference type="GO" id="GO:0046910">
    <property type="term" value="F:pectinesterase inhibitor activity"/>
    <property type="evidence" value="ECO:0007669"/>
    <property type="project" value="InterPro"/>
</dbReference>
<evidence type="ECO:0000256" key="3">
    <source>
        <dbReference type="ARBA" id="ARBA00038471"/>
    </source>
</evidence>
<dbReference type="Gene3D" id="1.20.140.40">
    <property type="entry name" value="Invertase/pectin methylesterase inhibitor family protein"/>
    <property type="match status" value="2"/>
</dbReference>
<dbReference type="InterPro" id="IPR006501">
    <property type="entry name" value="Pectinesterase_inhib_dom"/>
</dbReference>
<dbReference type="SMART" id="SM00856">
    <property type="entry name" value="PMEI"/>
    <property type="match status" value="1"/>
</dbReference>
<dbReference type="CDD" id="cd15797">
    <property type="entry name" value="PMEI"/>
    <property type="match status" value="1"/>
</dbReference>
<name>A0AAW2KEB2_9LAMI</name>
<comment type="caution">
    <text evidence="5">The sequence shown here is derived from an EMBL/GenBank/DDBJ whole genome shotgun (WGS) entry which is preliminary data.</text>
</comment>
<reference evidence="5" key="2">
    <citation type="journal article" date="2024" name="Plant">
        <title>Genomic evolution and insights into agronomic trait innovations of Sesamum species.</title>
        <authorList>
            <person name="Miao H."/>
            <person name="Wang L."/>
            <person name="Qu L."/>
            <person name="Liu H."/>
            <person name="Sun Y."/>
            <person name="Le M."/>
            <person name="Wang Q."/>
            <person name="Wei S."/>
            <person name="Zheng Y."/>
            <person name="Lin W."/>
            <person name="Duan Y."/>
            <person name="Cao H."/>
            <person name="Xiong S."/>
            <person name="Wang X."/>
            <person name="Wei L."/>
            <person name="Li C."/>
            <person name="Ma Q."/>
            <person name="Ju M."/>
            <person name="Zhao R."/>
            <person name="Li G."/>
            <person name="Mu C."/>
            <person name="Tian Q."/>
            <person name="Mei H."/>
            <person name="Zhang T."/>
            <person name="Gao T."/>
            <person name="Zhang H."/>
        </authorList>
    </citation>
    <scope>NUCLEOTIDE SEQUENCE</scope>
    <source>
        <strain evidence="5">G01</strain>
    </source>
</reference>
<evidence type="ECO:0000313" key="5">
    <source>
        <dbReference type="EMBL" id="KAL0305264.1"/>
    </source>
</evidence>
<evidence type="ECO:0000256" key="2">
    <source>
        <dbReference type="ARBA" id="ARBA00023157"/>
    </source>
</evidence>
<dbReference type="SUPFAM" id="SSF101148">
    <property type="entry name" value="Plant invertase/pectin methylesterase inhibitor"/>
    <property type="match status" value="2"/>
</dbReference>
<dbReference type="PANTHER" id="PTHR36710:SF4">
    <property type="entry name" value="PLANT INVERTASE_PECTIN METHYLESTERASE INHIBITOR SUPERFAMILY PROTEIN"/>
    <property type="match status" value="1"/>
</dbReference>
<dbReference type="NCBIfam" id="TIGR01614">
    <property type="entry name" value="PME_inhib"/>
    <property type="match status" value="2"/>
</dbReference>
<dbReference type="PANTHER" id="PTHR36710">
    <property type="entry name" value="PECTINESTERASE INHIBITOR-LIKE"/>
    <property type="match status" value="1"/>
</dbReference>
<dbReference type="InterPro" id="IPR035513">
    <property type="entry name" value="Invertase/methylesterase_inhib"/>
</dbReference>
<reference evidence="5" key="1">
    <citation type="submission" date="2020-06" db="EMBL/GenBank/DDBJ databases">
        <authorList>
            <person name="Li T."/>
            <person name="Hu X."/>
            <person name="Zhang T."/>
            <person name="Song X."/>
            <person name="Zhang H."/>
            <person name="Dai N."/>
            <person name="Sheng W."/>
            <person name="Hou X."/>
            <person name="Wei L."/>
        </authorList>
    </citation>
    <scope>NUCLEOTIDE SEQUENCE</scope>
    <source>
        <strain evidence="5">G01</strain>
        <tissue evidence="5">Leaf</tissue>
    </source>
</reference>
<comment type="similarity">
    <text evidence="3">Belongs to the PMEI family.</text>
</comment>
<dbReference type="Pfam" id="PF04043">
    <property type="entry name" value="PMEI"/>
    <property type="match status" value="1"/>
</dbReference>
<gene>
    <name evidence="5" type="ORF">Sangu_3042900</name>
</gene>
<keyword evidence="1" id="KW-0732">Signal</keyword>
<feature type="domain" description="Pectinesterase inhibitor" evidence="4">
    <location>
        <begin position="104"/>
        <end position="248"/>
    </location>
</feature>
<dbReference type="EMBL" id="JACGWK010000131">
    <property type="protein sequence ID" value="KAL0305264.1"/>
    <property type="molecule type" value="Genomic_DNA"/>
</dbReference>
<protein>
    <recommendedName>
        <fullName evidence="4">Pectinesterase inhibitor domain-containing protein</fullName>
    </recommendedName>
</protein>
<dbReference type="InterPro" id="IPR034086">
    <property type="entry name" value="PMEI_plant"/>
</dbReference>
<evidence type="ECO:0000256" key="1">
    <source>
        <dbReference type="ARBA" id="ARBA00022729"/>
    </source>
</evidence>
<accession>A0AAW2KEB2</accession>
<dbReference type="AlphaFoldDB" id="A0AAW2KEB2"/>
<keyword evidence="2" id="KW-1015">Disulfide bond</keyword>
<sequence>MDLSKSSAKATKNMILFSSLRTRDKGLKERYQSCAANYNSALYYINIANHYLKGGDYASVGRYAAAALNEPISCRHNFASAEPAGLKKGNNSNIITYPKFIATASNDLINDICQKTKSPLCSKILKSDRRARQATSIRVLGEVTLDMAMACTDSTAMLLRSLERTRNHQLREKFENCWVYYAFIYNYLEEAKDSFSSSDFGGVSKNVGAVLKELYSCQQQFQQPPFEAKKLKQENEKLKCLCSVSLVISHHLSGQKQTS</sequence>